<name>A0ABY5SHU7_9BACL</name>
<organism evidence="1 2">
    <name type="scientific">Paenibacillus spongiae</name>
    <dbReference type="NCBI Taxonomy" id="2909671"/>
    <lineage>
        <taxon>Bacteria</taxon>
        <taxon>Bacillati</taxon>
        <taxon>Bacillota</taxon>
        <taxon>Bacilli</taxon>
        <taxon>Bacillales</taxon>
        <taxon>Paenibacillaceae</taxon>
        <taxon>Paenibacillus</taxon>
    </lineage>
</organism>
<sequence length="147" mass="17188">MNCNVNDMRVLHVSDIINQASSYVNRWIPILSHAGVSLRETITVAVRSQSGVERLASEQVHIVAPLNVDKDLFQQAYKLGLIDAFAYNEIIRFYDSPQEWTRLYLSEANLEQFDDWDPVKKERLNFFRKNDIYQLKTEFPWFFNGGV</sequence>
<dbReference type="RefSeq" id="WP_258389211.1">
    <property type="nucleotide sequence ID" value="NZ_CP091430.1"/>
</dbReference>
<evidence type="ECO:0000313" key="1">
    <source>
        <dbReference type="EMBL" id="UVI33158.1"/>
    </source>
</evidence>
<dbReference type="EMBL" id="CP091430">
    <property type="protein sequence ID" value="UVI33158.1"/>
    <property type="molecule type" value="Genomic_DNA"/>
</dbReference>
<gene>
    <name evidence="1" type="ORF">L1F29_15530</name>
</gene>
<protein>
    <submittedName>
        <fullName evidence="1">Uncharacterized protein</fullName>
    </submittedName>
</protein>
<reference evidence="1" key="1">
    <citation type="submission" date="2022-01" db="EMBL/GenBank/DDBJ databases">
        <title>Paenibacillus spongiae sp. nov., isolated from marine sponge.</title>
        <authorList>
            <person name="Li Z."/>
            <person name="Zhang M."/>
        </authorList>
    </citation>
    <scope>NUCLEOTIDE SEQUENCE</scope>
    <source>
        <strain evidence="1">PHS-Z3</strain>
    </source>
</reference>
<accession>A0ABY5SHU7</accession>
<dbReference type="Gene3D" id="3.40.50.2020">
    <property type="match status" value="1"/>
</dbReference>
<dbReference type="Proteomes" id="UP001057877">
    <property type="component" value="Chromosome"/>
</dbReference>
<dbReference type="InterPro" id="IPR029057">
    <property type="entry name" value="PRTase-like"/>
</dbReference>
<keyword evidence="2" id="KW-1185">Reference proteome</keyword>
<proteinExistence type="predicted"/>
<evidence type="ECO:0000313" key="2">
    <source>
        <dbReference type="Proteomes" id="UP001057877"/>
    </source>
</evidence>